<keyword evidence="4" id="KW-1185">Reference proteome</keyword>
<gene>
    <name evidence="3" type="ORF">TWF694_008784</name>
</gene>
<evidence type="ECO:0000313" key="3">
    <source>
        <dbReference type="EMBL" id="KAK6539950.1"/>
    </source>
</evidence>
<protein>
    <submittedName>
        <fullName evidence="3">Uncharacterized protein</fullName>
    </submittedName>
</protein>
<dbReference type="EMBL" id="JAVHJO010000005">
    <property type="protein sequence ID" value="KAK6539950.1"/>
    <property type="molecule type" value="Genomic_DNA"/>
</dbReference>
<keyword evidence="2" id="KW-0732">Signal</keyword>
<accession>A0AAV9XCY7</accession>
<reference evidence="3 4" key="1">
    <citation type="submission" date="2019-10" db="EMBL/GenBank/DDBJ databases">
        <authorList>
            <person name="Palmer J.M."/>
        </authorList>
    </citation>
    <scope>NUCLEOTIDE SEQUENCE [LARGE SCALE GENOMIC DNA]</scope>
    <source>
        <strain evidence="3 4">TWF694</strain>
    </source>
</reference>
<feature type="chain" id="PRO_5043541600" evidence="2">
    <location>
        <begin position="20"/>
        <end position="339"/>
    </location>
</feature>
<evidence type="ECO:0000313" key="4">
    <source>
        <dbReference type="Proteomes" id="UP001365542"/>
    </source>
</evidence>
<evidence type="ECO:0000256" key="2">
    <source>
        <dbReference type="SAM" id="SignalP"/>
    </source>
</evidence>
<feature type="signal peptide" evidence="2">
    <location>
        <begin position="1"/>
        <end position="19"/>
    </location>
</feature>
<comment type="caution">
    <text evidence="3">The sequence shown here is derived from an EMBL/GenBank/DDBJ whole genome shotgun (WGS) entry which is preliminary data.</text>
</comment>
<proteinExistence type="predicted"/>
<sequence length="339" mass="36041">MRSSILINLLAVYAISSTAAPIGNLPAKVEASTSDIQAENIVDTAVNITQEAVAGNIDVEQVSKLLKLKVVSDLTNTNTDAQAERHTGLVLTDAELQCCIDVLKDVPTCTVSKCLEAIARTRSTTVDLRGGDTSTSILDEGVVGGIANLVNVDGLIPSLGKSSTEGEEKVKRDDEGGVVATPKPAEMVLTKTGLLQLGNLLNISDLVDRLLKDNRSVKTELVQKRQYQPARFQQLKSRFGTPFVDFIRHACEKALRVKNNAGQQKPAAHYTASSNAKKASAPRKPARVAVVKAATYNNGVKAAAKAPTAKPQTYSNPKPVRIASYSGPGPKVNIAAKTY</sequence>
<name>A0AAV9XCY7_9PEZI</name>
<dbReference type="AlphaFoldDB" id="A0AAV9XCY7"/>
<dbReference type="Proteomes" id="UP001365542">
    <property type="component" value="Unassembled WGS sequence"/>
</dbReference>
<evidence type="ECO:0000256" key="1">
    <source>
        <dbReference type="SAM" id="MobiDB-lite"/>
    </source>
</evidence>
<feature type="region of interest" description="Disordered" evidence="1">
    <location>
        <begin position="260"/>
        <end position="284"/>
    </location>
</feature>
<organism evidence="3 4">
    <name type="scientific">Orbilia ellipsospora</name>
    <dbReference type="NCBI Taxonomy" id="2528407"/>
    <lineage>
        <taxon>Eukaryota</taxon>
        <taxon>Fungi</taxon>
        <taxon>Dikarya</taxon>
        <taxon>Ascomycota</taxon>
        <taxon>Pezizomycotina</taxon>
        <taxon>Orbiliomycetes</taxon>
        <taxon>Orbiliales</taxon>
        <taxon>Orbiliaceae</taxon>
        <taxon>Orbilia</taxon>
    </lineage>
</organism>